<dbReference type="InParanoid" id="W3X440"/>
<evidence type="ECO:0000256" key="1">
    <source>
        <dbReference type="ARBA" id="ARBA00004240"/>
    </source>
</evidence>
<dbReference type="InterPro" id="IPR026270">
    <property type="entry name" value="SRP72"/>
</dbReference>
<dbReference type="GO" id="GO:0043022">
    <property type="term" value="F:ribosome binding"/>
    <property type="evidence" value="ECO:0007669"/>
    <property type="project" value="TreeGrafter"/>
</dbReference>
<comment type="subcellular location">
    <subcellularLocation>
        <location evidence="2 9">Cytoplasm</location>
    </subcellularLocation>
    <subcellularLocation>
        <location evidence="1">Endoplasmic reticulum</location>
    </subcellularLocation>
</comment>
<dbReference type="EMBL" id="KI912113">
    <property type="protein sequence ID" value="ETS80825.1"/>
    <property type="molecule type" value="Genomic_DNA"/>
</dbReference>
<dbReference type="PANTHER" id="PTHR14094">
    <property type="entry name" value="SIGNAL RECOGNITION PARTICLE 72"/>
    <property type="match status" value="1"/>
</dbReference>
<gene>
    <name evidence="12" type="ORF">PFICI_08354</name>
</gene>
<dbReference type="InterPro" id="IPR031545">
    <property type="entry name" value="SRP72_TPR-like"/>
</dbReference>
<dbReference type="InterPro" id="IPR013699">
    <property type="entry name" value="Signal_recog_part_SRP72_RNA-bd"/>
</dbReference>
<sequence length="651" mass="70565">MSSDPAAALTSLLRASSIQDHDEILKAANAAIKASKSNIQAHHTRVVALLKLDRFDDALRALADGGDKLEQECLVEKAYALYKSGKLNEAEETIKLVSPATRTSRHLAGQIAYRAEKFRDAAQVYRELATQGDGIPGEENDLNINTLATSAQLQWNGLGHLVDEEHKQPSREDLEAFETAYNAACGCVARGDLSKASVLLKRARDLCEASEELSEEEKKAELFSLLIQHAYVLTRLGKEADAIALQKSLILSEITEPSSRVLAQNNQTAVASEPQNPYLTQRWLESTSELSGNDKLFGYQAAILRRNQLALSLQMQKFDGVAKSTNKQIQQTPTPTASSEIAGLGVVNAAAHAHLDTGKAAIKEILPMLEKRPADIGLLLTIIQLYVQTKNPGPALGLLEAFLKRIEQATTPDHNDVRFSPGLVAVTVAVYRLFGRQNSVRTELARAATHWKSRAKDDAPSSLLREAGVELLKSSNTEDLALAGATFEDLAANPTNDTIAAAGLVASFATTDYAKIEPYLNKLTPVDKLTSGTDIQALINAGVASVATASTQGTKRPADAEPQKPHKRFRKKKLPKDYEEGKEPDPERWLPLRDRSTYRPKGKKGKKRAQEATQGGVVKEQETLELVGGAGAVKVEKAAGGGGKKKNKKKK</sequence>
<dbReference type="GeneID" id="19273367"/>
<evidence type="ECO:0000259" key="11">
    <source>
        <dbReference type="Pfam" id="PF08492"/>
    </source>
</evidence>
<dbReference type="Gene3D" id="1.25.40.10">
    <property type="entry name" value="Tetratricopeptide repeat domain"/>
    <property type="match status" value="1"/>
</dbReference>
<evidence type="ECO:0000313" key="13">
    <source>
        <dbReference type="Proteomes" id="UP000030651"/>
    </source>
</evidence>
<dbReference type="RefSeq" id="XP_007835126.1">
    <property type="nucleotide sequence ID" value="XM_007836935.1"/>
</dbReference>
<organism evidence="12 13">
    <name type="scientific">Pestalotiopsis fici (strain W106-1 / CGMCC3.15140)</name>
    <dbReference type="NCBI Taxonomy" id="1229662"/>
    <lineage>
        <taxon>Eukaryota</taxon>
        <taxon>Fungi</taxon>
        <taxon>Dikarya</taxon>
        <taxon>Ascomycota</taxon>
        <taxon>Pezizomycotina</taxon>
        <taxon>Sordariomycetes</taxon>
        <taxon>Xylariomycetidae</taxon>
        <taxon>Amphisphaeriales</taxon>
        <taxon>Sporocadaceae</taxon>
        <taxon>Pestalotiopsis</taxon>
    </lineage>
</organism>
<proteinExistence type="inferred from homology"/>
<feature type="region of interest" description="Disordered" evidence="10">
    <location>
        <begin position="548"/>
        <end position="651"/>
    </location>
</feature>
<dbReference type="GO" id="GO:0008312">
    <property type="term" value="F:7S RNA binding"/>
    <property type="evidence" value="ECO:0007669"/>
    <property type="project" value="InterPro"/>
</dbReference>
<evidence type="ECO:0000256" key="2">
    <source>
        <dbReference type="ARBA" id="ARBA00004496"/>
    </source>
</evidence>
<reference evidence="13" key="1">
    <citation type="journal article" date="2015" name="BMC Genomics">
        <title>Genomic and transcriptomic analysis of the endophytic fungus Pestalotiopsis fici reveals its lifestyle and high potential for synthesis of natural products.</title>
        <authorList>
            <person name="Wang X."/>
            <person name="Zhang X."/>
            <person name="Liu L."/>
            <person name="Xiang M."/>
            <person name="Wang W."/>
            <person name="Sun X."/>
            <person name="Che Y."/>
            <person name="Guo L."/>
            <person name="Liu G."/>
            <person name="Guo L."/>
            <person name="Wang C."/>
            <person name="Yin W.B."/>
            <person name="Stadler M."/>
            <person name="Zhang X."/>
            <person name="Liu X."/>
        </authorList>
    </citation>
    <scope>NUCLEOTIDE SEQUENCE [LARGE SCALE GENOMIC DNA]</scope>
    <source>
        <strain evidence="13">W106-1 / CGMCC3.15140</strain>
    </source>
</reference>
<evidence type="ECO:0000313" key="12">
    <source>
        <dbReference type="EMBL" id="ETS80825.1"/>
    </source>
</evidence>
<evidence type="ECO:0000256" key="9">
    <source>
        <dbReference type="PIRNR" id="PIRNR038922"/>
    </source>
</evidence>
<name>W3X440_PESFW</name>
<evidence type="ECO:0000256" key="5">
    <source>
        <dbReference type="ARBA" id="ARBA00022490"/>
    </source>
</evidence>
<dbReference type="PIRSF" id="PIRSF038922">
    <property type="entry name" value="SRP72"/>
    <property type="match status" value="1"/>
</dbReference>
<comment type="similarity">
    <text evidence="3 9">Belongs to the SRP72 family.</text>
</comment>
<keyword evidence="7 9" id="KW-0733">Signal recognition particle</keyword>
<dbReference type="STRING" id="1229662.W3X440"/>
<dbReference type="Pfam" id="PF17004">
    <property type="entry name" value="SRP_TPR_like"/>
    <property type="match status" value="1"/>
</dbReference>
<accession>W3X440</accession>
<protein>
    <recommendedName>
        <fullName evidence="4 9">Signal recognition particle subunit SRP72</fullName>
    </recommendedName>
</protein>
<feature type="domain" description="Signal recognition particle SRP72 subunit RNA-binding" evidence="11">
    <location>
        <begin position="556"/>
        <end position="600"/>
    </location>
</feature>
<dbReference type="GO" id="GO:0005783">
    <property type="term" value="C:endoplasmic reticulum"/>
    <property type="evidence" value="ECO:0007669"/>
    <property type="project" value="UniProtKB-SubCell"/>
</dbReference>
<dbReference type="Pfam" id="PF08492">
    <property type="entry name" value="SRP72"/>
    <property type="match status" value="1"/>
</dbReference>
<dbReference type="eggNOG" id="KOG2376">
    <property type="taxonomic scope" value="Eukaryota"/>
</dbReference>
<dbReference type="FunFam" id="1.25.40.10:FF:000512">
    <property type="entry name" value="Signal recognition particle subunit SRP72"/>
    <property type="match status" value="1"/>
</dbReference>
<dbReference type="GO" id="GO:0006614">
    <property type="term" value="P:SRP-dependent cotranslational protein targeting to membrane"/>
    <property type="evidence" value="ECO:0007669"/>
    <property type="project" value="UniProtKB-UniRule"/>
</dbReference>
<feature type="compositionally biased region" description="Basic and acidic residues" evidence="10">
    <location>
        <begin position="575"/>
        <end position="597"/>
    </location>
</feature>
<evidence type="ECO:0000256" key="4">
    <source>
        <dbReference type="ARBA" id="ARBA00018350"/>
    </source>
</evidence>
<dbReference type="PANTHER" id="PTHR14094:SF9">
    <property type="entry name" value="SIGNAL RECOGNITION PARTICLE SUBUNIT SRP72"/>
    <property type="match status" value="1"/>
</dbReference>
<dbReference type="GO" id="GO:0005786">
    <property type="term" value="C:signal recognition particle, endoplasmic reticulum targeting"/>
    <property type="evidence" value="ECO:0007669"/>
    <property type="project" value="UniProtKB-UniRule"/>
</dbReference>
<dbReference type="OMA" id="NDMKVLA"/>
<keyword evidence="6" id="KW-0256">Endoplasmic reticulum</keyword>
<keyword evidence="5 9" id="KW-0963">Cytoplasm</keyword>
<dbReference type="AlphaFoldDB" id="W3X440"/>
<dbReference type="SUPFAM" id="SSF48452">
    <property type="entry name" value="TPR-like"/>
    <property type="match status" value="1"/>
</dbReference>
<feature type="compositionally biased region" description="Basic residues" evidence="10">
    <location>
        <begin position="598"/>
        <end position="607"/>
    </location>
</feature>
<evidence type="ECO:0000256" key="10">
    <source>
        <dbReference type="SAM" id="MobiDB-lite"/>
    </source>
</evidence>
<evidence type="ECO:0000256" key="7">
    <source>
        <dbReference type="ARBA" id="ARBA00023135"/>
    </source>
</evidence>
<evidence type="ECO:0000256" key="6">
    <source>
        <dbReference type="ARBA" id="ARBA00022824"/>
    </source>
</evidence>
<feature type="compositionally biased region" description="Basic residues" evidence="10">
    <location>
        <begin position="565"/>
        <end position="574"/>
    </location>
</feature>
<keyword evidence="8 9" id="KW-0687">Ribonucleoprotein</keyword>
<evidence type="ECO:0000256" key="8">
    <source>
        <dbReference type="ARBA" id="ARBA00023274"/>
    </source>
</evidence>
<dbReference type="HOGENOM" id="CLU_013808_3_0_1"/>
<dbReference type="Proteomes" id="UP000030651">
    <property type="component" value="Unassembled WGS sequence"/>
</dbReference>
<dbReference type="OrthoDB" id="5421607at2759"/>
<dbReference type="FunCoup" id="W3X440">
    <property type="interactions" value="939"/>
</dbReference>
<evidence type="ECO:0000256" key="3">
    <source>
        <dbReference type="ARBA" id="ARBA00007676"/>
    </source>
</evidence>
<keyword evidence="13" id="KW-1185">Reference proteome</keyword>
<comment type="function">
    <text evidence="9">Component of the signal recognition particle (SRP) complex, a ribonucleoprotein complex that mediates the cotranslational targeting of secretory and membrane proteins to the endoplasmic reticulum (ER).</text>
</comment>
<dbReference type="InterPro" id="IPR011990">
    <property type="entry name" value="TPR-like_helical_dom_sf"/>
</dbReference>
<dbReference type="KEGG" id="pfy:PFICI_08354"/>